<dbReference type="Pfam" id="PF24750">
    <property type="entry name" value="b-prop_At3g26010-like"/>
    <property type="match status" value="1"/>
</dbReference>
<reference evidence="2" key="1">
    <citation type="submission" date="2023-02" db="EMBL/GenBank/DDBJ databases">
        <title>Genome of toxic invasive species Heracleum sosnowskyi carries increased number of genes despite the absence of recent whole-genome duplications.</title>
        <authorList>
            <person name="Schelkunov M."/>
            <person name="Shtratnikova V."/>
            <person name="Makarenko M."/>
            <person name="Klepikova A."/>
            <person name="Omelchenko D."/>
            <person name="Novikova G."/>
            <person name="Obukhova E."/>
            <person name="Bogdanov V."/>
            <person name="Penin A."/>
            <person name="Logacheva M."/>
        </authorList>
    </citation>
    <scope>NUCLEOTIDE SEQUENCE</scope>
    <source>
        <strain evidence="2">Hsosn_3</strain>
        <tissue evidence="2">Leaf</tissue>
    </source>
</reference>
<dbReference type="EMBL" id="JAUIZM010000010">
    <property type="protein sequence ID" value="KAK1362285.1"/>
    <property type="molecule type" value="Genomic_DNA"/>
</dbReference>
<name>A0AAD8H7I5_9APIA</name>
<dbReference type="Proteomes" id="UP001237642">
    <property type="component" value="Unassembled WGS sequence"/>
</dbReference>
<evidence type="ECO:0000313" key="2">
    <source>
        <dbReference type="EMBL" id="KAK1362285.1"/>
    </source>
</evidence>
<evidence type="ECO:0000259" key="1">
    <source>
        <dbReference type="Pfam" id="PF24750"/>
    </source>
</evidence>
<organism evidence="2 3">
    <name type="scientific">Heracleum sosnowskyi</name>
    <dbReference type="NCBI Taxonomy" id="360622"/>
    <lineage>
        <taxon>Eukaryota</taxon>
        <taxon>Viridiplantae</taxon>
        <taxon>Streptophyta</taxon>
        <taxon>Embryophyta</taxon>
        <taxon>Tracheophyta</taxon>
        <taxon>Spermatophyta</taxon>
        <taxon>Magnoliopsida</taxon>
        <taxon>eudicotyledons</taxon>
        <taxon>Gunneridae</taxon>
        <taxon>Pentapetalae</taxon>
        <taxon>asterids</taxon>
        <taxon>campanulids</taxon>
        <taxon>Apiales</taxon>
        <taxon>Apiaceae</taxon>
        <taxon>Apioideae</taxon>
        <taxon>apioid superclade</taxon>
        <taxon>Tordylieae</taxon>
        <taxon>Tordyliinae</taxon>
        <taxon>Heracleum</taxon>
    </lineage>
</organism>
<reference evidence="2" key="2">
    <citation type="submission" date="2023-05" db="EMBL/GenBank/DDBJ databases">
        <authorList>
            <person name="Schelkunov M.I."/>
        </authorList>
    </citation>
    <scope>NUCLEOTIDE SEQUENCE</scope>
    <source>
        <strain evidence="2">Hsosn_3</strain>
        <tissue evidence="2">Leaf</tissue>
    </source>
</reference>
<comment type="caution">
    <text evidence="2">The sequence shown here is derived from an EMBL/GenBank/DDBJ whole genome shotgun (WGS) entry which is preliminary data.</text>
</comment>
<gene>
    <name evidence="2" type="ORF">POM88_046759</name>
</gene>
<proteinExistence type="predicted"/>
<evidence type="ECO:0000313" key="3">
    <source>
        <dbReference type="Proteomes" id="UP001237642"/>
    </source>
</evidence>
<sequence length="103" mass="12018">MFFKEVLRRLRPDVYVSKEFSMFFLSSLEEQQSDQFKVLANALIRHPVFYGEGLVSKVNEDNVVVSYMVVRVEYILGDSFFLNLETFSSETGVWMAHTLETFS</sequence>
<dbReference type="InterPro" id="IPR056592">
    <property type="entry name" value="Beta-prop_At3g26010-like"/>
</dbReference>
<accession>A0AAD8H7I5</accession>
<keyword evidence="3" id="KW-1185">Reference proteome</keyword>
<feature type="domain" description="F-box protein At3g26010-like beta-propeller" evidence="1">
    <location>
        <begin position="51"/>
        <end position="100"/>
    </location>
</feature>
<protein>
    <recommendedName>
        <fullName evidence="1">F-box protein At3g26010-like beta-propeller domain-containing protein</fullName>
    </recommendedName>
</protein>
<dbReference type="AlphaFoldDB" id="A0AAD8H7I5"/>